<gene>
    <name evidence="2" type="ORF">NDU88_003571</name>
</gene>
<reference evidence="2" key="1">
    <citation type="journal article" date="2022" name="bioRxiv">
        <title>Sequencing and chromosome-scale assembly of the giantPleurodeles waltlgenome.</title>
        <authorList>
            <person name="Brown T."/>
            <person name="Elewa A."/>
            <person name="Iarovenko S."/>
            <person name="Subramanian E."/>
            <person name="Araus A.J."/>
            <person name="Petzold A."/>
            <person name="Susuki M."/>
            <person name="Suzuki K.-i.T."/>
            <person name="Hayashi T."/>
            <person name="Toyoda A."/>
            <person name="Oliveira C."/>
            <person name="Osipova E."/>
            <person name="Leigh N.D."/>
            <person name="Simon A."/>
            <person name="Yun M.H."/>
        </authorList>
    </citation>
    <scope>NUCLEOTIDE SEQUENCE</scope>
    <source>
        <strain evidence="2">20211129_DDA</strain>
        <tissue evidence="2">Liver</tissue>
    </source>
</reference>
<dbReference type="Proteomes" id="UP001066276">
    <property type="component" value="Chromosome 8"/>
</dbReference>
<feature type="region of interest" description="Disordered" evidence="1">
    <location>
        <begin position="197"/>
        <end position="226"/>
    </location>
</feature>
<evidence type="ECO:0000313" key="2">
    <source>
        <dbReference type="EMBL" id="KAJ1115347.1"/>
    </source>
</evidence>
<proteinExistence type="predicted"/>
<sequence length="355" mass="38252">MNGGASRRCCGGRLNSQAEDRCRVECRDHSAPGEVLQPAADLRIRMLGRRRSEALRWKWHGAPLRLGDANGLLDEWYGAAAVLRAERLPKEELWRTPEGVHDGPVTASNGGASRRCCGGRLNSQAEDRCRVECRDHGAPGEVLQPAADLRIRVLGRRRSEAHRRQWHGGPLRLGGANGLLDEWYGAAAVLRAERLPKEEPWRSGGSGGRGRPPGSRPGRLPGEGAGWGGCWSGRPEACGHPLKWRTESGGAKVNVGAPSGGVVGAPLGTLEGVHDGPVTARNGGASRICCGGRLNSRAENRCRVECRDHGVPCEVLQPAADPMMRVLGRRRSEAHRRQWHGVPLRLGGANGLLDK</sequence>
<accession>A0AAV7NH25</accession>
<dbReference type="AlphaFoldDB" id="A0AAV7NH25"/>
<evidence type="ECO:0000313" key="3">
    <source>
        <dbReference type="Proteomes" id="UP001066276"/>
    </source>
</evidence>
<organism evidence="2 3">
    <name type="scientific">Pleurodeles waltl</name>
    <name type="common">Iberian ribbed newt</name>
    <dbReference type="NCBI Taxonomy" id="8319"/>
    <lineage>
        <taxon>Eukaryota</taxon>
        <taxon>Metazoa</taxon>
        <taxon>Chordata</taxon>
        <taxon>Craniata</taxon>
        <taxon>Vertebrata</taxon>
        <taxon>Euteleostomi</taxon>
        <taxon>Amphibia</taxon>
        <taxon>Batrachia</taxon>
        <taxon>Caudata</taxon>
        <taxon>Salamandroidea</taxon>
        <taxon>Salamandridae</taxon>
        <taxon>Pleurodelinae</taxon>
        <taxon>Pleurodeles</taxon>
    </lineage>
</organism>
<name>A0AAV7NH25_PLEWA</name>
<keyword evidence="3" id="KW-1185">Reference proteome</keyword>
<dbReference type="EMBL" id="JANPWB010000012">
    <property type="protein sequence ID" value="KAJ1115347.1"/>
    <property type="molecule type" value="Genomic_DNA"/>
</dbReference>
<evidence type="ECO:0000256" key="1">
    <source>
        <dbReference type="SAM" id="MobiDB-lite"/>
    </source>
</evidence>
<protein>
    <submittedName>
        <fullName evidence="2">Uncharacterized protein</fullName>
    </submittedName>
</protein>
<comment type="caution">
    <text evidence="2">The sequence shown here is derived from an EMBL/GenBank/DDBJ whole genome shotgun (WGS) entry which is preliminary data.</text>
</comment>